<organism evidence="3 4">
    <name type="scientific">Bathycoccus prasinos</name>
    <dbReference type="NCBI Taxonomy" id="41875"/>
    <lineage>
        <taxon>Eukaryota</taxon>
        <taxon>Viridiplantae</taxon>
        <taxon>Chlorophyta</taxon>
        <taxon>Mamiellophyceae</taxon>
        <taxon>Mamiellales</taxon>
        <taxon>Bathycoccaceae</taxon>
        <taxon>Bathycoccus</taxon>
    </lineage>
</organism>
<dbReference type="GO" id="GO:0005759">
    <property type="term" value="C:mitochondrial matrix"/>
    <property type="evidence" value="ECO:0007669"/>
    <property type="project" value="TreeGrafter"/>
</dbReference>
<dbReference type="GeneID" id="19017962"/>
<dbReference type="AlphaFoldDB" id="K8E9J9"/>
<name>K8E9J9_9CHLO</name>
<feature type="compositionally biased region" description="Low complexity" evidence="1">
    <location>
        <begin position="83"/>
        <end position="93"/>
    </location>
</feature>
<feature type="region of interest" description="Disordered" evidence="1">
    <location>
        <begin position="495"/>
        <end position="521"/>
    </location>
</feature>
<dbReference type="EMBL" id="FO082278">
    <property type="protein sequence ID" value="CCO14341.1"/>
    <property type="molecule type" value="Genomic_DNA"/>
</dbReference>
<reference evidence="3 4" key="1">
    <citation type="submission" date="2011-10" db="EMBL/GenBank/DDBJ databases">
        <authorList>
            <person name="Genoscope - CEA"/>
        </authorList>
    </citation>
    <scope>NUCLEOTIDE SEQUENCE [LARGE SCALE GENOMIC DNA]</scope>
    <source>
        <strain evidence="3 4">RCC 1105</strain>
    </source>
</reference>
<feature type="region of interest" description="Disordered" evidence="1">
    <location>
        <begin position="60"/>
        <end position="93"/>
    </location>
</feature>
<sequence>MFRLLSRRLSFAAARTNNNDFSIASGGRFLLSSEQSVFTTACAAVSSSFLWRKRFSTDDRRRRTTTTTNVTTTLSRRRDPKNKNNNNSPASSSFFQHVQLNREIVACVTCSEILKHVETNSEKYNGVNVSTAWHRLAKKLGREERSSVREFKRDARVLLLEEATVRCMQGLFRGNEDGDVTSRETAERRHERRQYSSRMKAEDAFDAQNVGNILWACATILYTPRLGILDKFADIIEGNVDKLYPQALSNSLWSFARLKEWNLLRCKTVAELLMQQALRMLPEVLEDVKKAGGMFEAKDVPFGGFSTQAIGNAMWSCGTLRCHPGEKIMDAYLKLTTEYHEKFKTQEISNIAWASAMLQHHPGDAFLSVVSETLAKRLEECASQAVSNSLLGLATFGYKMDEEMLKALGGKRHARRCNSQDLCNSIWALAAVDAFEAEVYGDLWARVSSMHHDEFAPEGLNMLYHACVMHQDHWMDQHAVGNDDVVDEEVLDDVTNTSKKRKSTNQSTTTTKSTKAKGFSSSLHGMGVREVALQRHDTPIWLDTIAKKSYDDQTIHSVTLSAFHKHVSTRIRAGFIKNVADEYLTEDGVMSIDIALLDHKIAIECDGPSHFEKNMEKSMTHKTIIRNRGLERRGWRVVSIPYFEWQEANANETHRKYLEDKLASVGVQREQVLTLF</sequence>
<dbReference type="GO" id="GO:0003723">
    <property type="term" value="F:RNA binding"/>
    <property type="evidence" value="ECO:0007669"/>
    <property type="project" value="TreeGrafter"/>
</dbReference>
<dbReference type="KEGG" id="bpg:Bathy01g02270"/>
<dbReference type="GO" id="GO:0035770">
    <property type="term" value="C:ribonucleoprotein granule"/>
    <property type="evidence" value="ECO:0007669"/>
    <property type="project" value="TreeGrafter"/>
</dbReference>
<feature type="domain" description="RAP" evidence="2">
    <location>
        <begin position="601"/>
        <end position="660"/>
    </location>
</feature>
<dbReference type="GO" id="GO:0044528">
    <property type="term" value="P:regulation of mitochondrial mRNA stability"/>
    <property type="evidence" value="ECO:0007669"/>
    <property type="project" value="TreeGrafter"/>
</dbReference>
<dbReference type="RefSeq" id="XP_007515462.1">
    <property type="nucleotide sequence ID" value="XM_007515400.1"/>
</dbReference>
<dbReference type="SMART" id="SM00952">
    <property type="entry name" value="RAP"/>
    <property type="match status" value="1"/>
</dbReference>
<dbReference type="Proteomes" id="UP000198341">
    <property type="component" value="Chromosome 1"/>
</dbReference>
<dbReference type="PROSITE" id="PS51286">
    <property type="entry name" value="RAP"/>
    <property type="match status" value="1"/>
</dbReference>
<gene>
    <name evidence="3" type="ORF">Bathy01g02270</name>
</gene>
<proteinExistence type="predicted"/>
<evidence type="ECO:0000259" key="2">
    <source>
        <dbReference type="PROSITE" id="PS51286"/>
    </source>
</evidence>
<dbReference type="eggNOG" id="ENOG502SE2V">
    <property type="taxonomic scope" value="Eukaryota"/>
</dbReference>
<dbReference type="PANTHER" id="PTHR21228:SF40">
    <property type="entry name" value="LD45607P"/>
    <property type="match status" value="1"/>
</dbReference>
<dbReference type="InterPro" id="IPR013584">
    <property type="entry name" value="RAP"/>
</dbReference>
<dbReference type="InterPro" id="IPR050870">
    <property type="entry name" value="FAST_kinase"/>
</dbReference>
<dbReference type="GO" id="GO:1901259">
    <property type="term" value="P:chloroplast rRNA processing"/>
    <property type="evidence" value="ECO:0007669"/>
    <property type="project" value="TreeGrafter"/>
</dbReference>
<dbReference type="GO" id="GO:0000963">
    <property type="term" value="P:mitochondrial RNA processing"/>
    <property type="evidence" value="ECO:0007669"/>
    <property type="project" value="TreeGrafter"/>
</dbReference>
<dbReference type="PANTHER" id="PTHR21228">
    <property type="entry name" value="FAST LEU-RICH DOMAIN-CONTAINING"/>
    <property type="match status" value="1"/>
</dbReference>
<dbReference type="Pfam" id="PF08373">
    <property type="entry name" value="RAP"/>
    <property type="match status" value="1"/>
</dbReference>
<evidence type="ECO:0000313" key="3">
    <source>
        <dbReference type="EMBL" id="CCO14341.1"/>
    </source>
</evidence>
<dbReference type="Gene3D" id="3.40.960.10">
    <property type="entry name" value="VSR Endonuclease"/>
    <property type="match status" value="1"/>
</dbReference>
<dbReference type="GO" id="GO:0009507">
    <property type="term" value="C:chloroplast"/>
    <property type="evidence" value="ECO:0007669"/>
    <property type="project" value="GOC"/>
</dbReference>
<keyword evidence="4" id="KW-1185">Reference proteome</keyword>
<feature type="compositionally biased region" description="Low complexity" evidence="1">
    <location>
        <begin position="504"/>
        <end position="521"/>
    </location>
</feature>
<feature type="compositionally biased region" description="Low complexity" evidence="1">
    <location>
        <begin position="65"/>
        <end position="74"/>
    </location>
</feature>
<evidence type="ECO:0000256" key="1">
    <source>
        <dbReference type="SAM" id="MobiDB-lite"/>
    </source>
</evidence>
<accession>K8E9J9</accession>
<evidence type="ECO:0000313" key="4">
    <source>
        <dbReference type="Proteomes" id="UP000198341"/>
    </source>
</evidence>
<dbReference type="OrthoDB" id="413408at2759"/>
<protein>
    <recommendedName>
        <fullName evidence="2">RAP domain-containing protein</fullName>
    </recommendedName>
</protein>